<dbReference type="EMBL" id="KK088449">
    <property type="protein sequence ID" value="EYE91087.1"/>
    <property type="molecule type" value="Genomic_DNA"/>
</dbReference>
<evidence type="ECO:0000313" key="2">
    <source>
        <dbReference type="Proteomes" id="UP000019804"/>
    </source>
</evidence>
<accession>A0A017S2E4</accession>
<dbReference type="GeneID" id="63693247"/>
<proteinExistence type="predicted"/>
<evidence type="ECO:0000313" key="1">
    <source>
        <dbReference type="EMBL" id="EYE91087.1"/>
    </source>
</evidence>
<dbReference type="AlphaFoldDB" id="A0A017S2E4"/>
<reference evidence="2" key="1">
    <citation type="journal article" date="2014" name="Nat. Commun.">
        <title>Genomic adaptations of the halophilic Dead Sea filamentous fungus Eurotium rubrum.</title>
        <authorList>
            <person name="Kis-Papo T."/>
            <person name="Weig A.R."/>
            <person name="Riley R."/>
            <person name="Persoh D."/>
            <person name="Salamov A."/>
            <person name="Sun H."/>
            <person name="Lipzen A."/>
            <person name="Wasser S.P."/>
            <person name="Rambold G."/>
            <person name="Grigoriev I.V."/>
            <person name="Nevo E."/>
        </authorList>
    </citation>
    <scope>NUCLEOTIDE SEQUENCE [LARGE SCALE GENOMIC DNA]</scope>
    <source>
        <strain evidence="2">CBS 135680</strain>
    </source>
</reference>
<dbReference type="HOGENOM" id="CLU_1434175_0_0_1"/>
<organism evidence="1 2">
    <name type="scientific">Aspergillus ruber (strain CBS 135680)</name>
    <dbReference type="NCBI Taxonomy" id="1388766"/>
    <lineage>
        <taxon>Eukaryota</taxon>
        <taxon>Fungi</taxon>
        <taxon>Dikarya</taxon>
        <taxon>Ascomycota</taxon>
        <taxon>Pezizomycotina</taxon>
        <taxon>Eurotiomycetes</taxon>
        <taxon>Eurotiomycetidae</taxon>
        <taxon>Eurotiales</taxon>
        <taxon>Aspergillaceae</taxon>
        <taxon>Aspergillus</taxon>
        <taxon>Aspergillus subgen. Aspergillus</taxon>
    </lineage>
</organism>
<sequence>MEPIFCDTLRIFARREEIAQSCYYGIMSLGYEPRPSEIISTSVAVQNNTEFKEWQDLMTPANGAKTEKPIQIVQWLNGKAVLPRITIDSYNDTCNHGNEAHSRLYAAMDHTDVLMASFVKWMAFIRDRFDNKSTNKECSNITLMLFDEVHLVIEAEADEIASLFEWSHRFAFGQKLYIEEVECNVLVII</sequence>
<keyword evidence="2" id="KW-1185">Reference proteome</keyword>
<dbReference type="Proteomes" id="UP000019804">
    <property type="component" value="Unassembled WGS sequence"/>
</dbReference>
<gene>
    <name evidence="1" type="ORF">EURHEDRAFT_258204</name>
</gene>
<dbReference type="InterPro" id="IPR029058">
    <property type="entry name" value="AB_hydrolase_fold"/>
</dbReference>
<name>A0A017S2E4_ASPRC</name>
<protein>
    <submittedName>
        <fullName evidence="1">Uncharacterized protein</fullName>
    </submittedName>
</protein>
<dbReference type="OrthoDB" id="5382058at2759"/>
<dbReference type="Gene3D" id="3.40.50.1820">
    <property type="entry name" value="alpha/beta hydrolase"/>
    <property type="match status" value="1"/>
</dbReference>
<dbReference type="RefSeq" id="XP_040634777.1">
    <property type="nucleotide sequence ID" value="XM_040778123.1"/>
</dbReference>